<comment type="subcellular location">
    <subcellularLocation>
        <location evidence="1">Membrane</location>
        <topology evidence="1">Multi-pass membrane protein</topology>
    </subcellularLocation>
</comment>
<evidence type="ECO:0000256" key="6">
    <source>
        <dbReference type="ARBA" id="ARBA00022882"/>
    </source>
</evidence>
<evidence type="ECO:0000313" key="15">
    <source>
        <dbReference type="Proteomes" id="UP001403385"/>
    </source>
</evidence>
<keyword evidence="5" id="KW-0631">Potassium channel</keyword>
<dbReference type="InterPro" id="IPR027359">
    <property type="entry name" value="Volt_channel_dom_sf"/>
</dbReference>
<keyword evidence="3" id="KW-0633">Potassium transport</keyword>
<dbReference type="GO" id="GO:0005249">
    <property type="term" value="F:voltage-gated potassium channel activity"/>
    <property type="evidence" value="ECO:0007669"/>
    <property type="project" value="InterPro"/>
</dbReference>
<dbReference type="PRINTS" id="PR00169">
    <property type="entry name" value="KCHANNEL"/>
</dbReference>
<dbReference type="AlphaFoldDB" id="A0AAW9SB76"/>
<dbReference type="InterPro" id="IPR005821">
    <property type="entry name" value="Ion_trans_dom"/>
</dbReference>
<name>A0AAW9SB76_9BACT</name>
<evidence type="ECO:0000256" key="7">
    <source>
        <dbReference type="ARBA" id="ARBA00022958"/>
    </source>
</evidence>
<evidence type="ECO:0000313" key="14">
    <source>
        <dbReference type="EMBL" id="MEN7548583.1"/>
    </source>
</evidence>
<dbReference type="Gene3D" id="1.20.120.350">
    <property type="entry name" value="Voltage-gated potassium channels. Chain C"/>
    <property type="match status" value="1"/>
</dbReference>
<evidence type="ECO:0000256" key="4">
    <source>
        <dbReference type="ARBA" id="ARBA00022692"/>
    </source>
</evidence>
<proteinExistence type="predicted"/>
<evidence type="ECO:0000256" key="11">
    <source>
        <dbReference type="ARBA" id="ARBA00023303"/>
    </source>
</evidence>
<dbReference type="Proteomes" id="UP001403385">
    <property type="component" value="Unassembled WGS sequence"/>
</dbReference>
<evidence type="ECO:0000256" key="5">
    <source>
        <dbReference type="ARBA" id="ARBA00022826"/>
    </source>
</evidence>
<keyword evidence="10 12" id="KW-0472">Membrane</keyword>
<dbReference type="SUPFAM" id="SSF81324">
    <property type="entry name" value="Voltage-gated potassium channels"/>
    <property type="match status" value="1"/>
</dbReference>
<keyword evidence="8 12" id="KW-1133">Transmembrane helix</keyword>
<evidence type="ECO:0000256" key="1">
    <source>
        <dbReference type="ARBA" id="ARBA00004141"/>
    </source>
</evidence>
<feature type="transmembrane region" description="Helical" evidence="12">
    <location>
        <begin position="104"/>
        <end position="128"/>
    </location>
</feature>
<evidence type="ECO:0000256" key="12">
    <source>
        <dbReference type="SAM" id="Phobius"/>
    </source>
</evidence>
<dbReference type="Pfam" id="PF00520">
    <property type="entry name" value="Ion_trans"/>
    <property type="match status" value="1"/>
</dbReference>
<comment type="caution">
    <text evidence="14">The sequence shown here is derived from an EMBL/GenBank/DDBJ whole genome shotgun (WGS) entry which is preliminary data.</text>
</comment>
<dbReference type="PANTHER" id="PTHR11537:SF254">
    <property type="entry name" value="POTASSIUM VOLTAGE-GATED CHANNEL PROTEIN SHAB"/>
    <property type="match status" value="1"/>
</dbReference>
<keyword evidence="9" id="KW-0406">Ion transport</keyword>
<protein>
    <submittedName>
        <fullName evidence="14">Ion transporter</fullName>
    </submittedName>
</protein>
<keyword evidence="11" id="KW-0407">Ion channel</keyword>
<evidence type="ECO:0000256" key="3">
    <source>
        <dbReference type="ARBA" id="ARBA00022538"/>
    </source>
</evidence>
<sequence>MNRNLQDINRKNWPQWRERMHEIIFEADTPEGKAFDVALLWAIFISVLAVVLESVAFLDREYGTWLRWIEWGFTAVFTVEYVARVLSVRKPLRYMTSFYGIVDLLSIIPTYVSLFVMGSQTLLVIRVIRLLRVFRIFKLARYLGEAKVLVTALKASRHKITVFLGFVVSITVIIGTLMYLIEGRDNGFTSIPKSIYWAIVTLTTVGYGDISPQTPLGQFLASCVMVLGYGVLAVPTGIVSVEIAHAQKNAMINAACPGCGKEGHEHDASFCKYCGTKL</sequence>
<evidence type="ECO:0000259" key="13">
    <source>
        <dbReference type="Pfam" id="PF00520"/>
    </source>
</evidence>
<dbReference type="RefSeq" id="WP_346821362.1">
    <property type="nucleotide sequence ID" value="NZ_JBDKWZ010000006.1"/>
</dbReference>
<organism evidence="14 15">
    <name type="scientific">Rapidithrix thailandica</name>
    <dbReference type="NCBI Taxonomy" id="413964"/>
    <lineage>
        <taxon>Bacteria</taxon>
        <taxon>Pseudomonadati</taxon>
        <taxon>Bacteroidota</taxon>
        <taxon>Cytophagia</taxon>
        <taxon>Cytophagales</taxon>
        <taxon>Flammeovirgaceae</taxon>
        <taxon>Rapidithrix</taxon>
    </lineage>
</organism>
<feature type="transmembrane region" description="Helical" evidence="12">
    <location>
        <begin position="65"/>
        <end position="84"/>
    </location>
</feature>
<keyword evidence="7" id="KW-0630">Potassium</keyword>
<dbReference type="Gene3D" id="1.10.287.70">
    <property type="match status" value="1"/>
</dbReference>
<evidence type="ECO:0000256" key="9">
    <source>
        <dbReference type="ARBA" id="ARBA00023065"/>
    </source>
</evidence>
<feature type="domain" description="Ion transport" evidence="13">
    <location>
        <begin position="33"/>
        <end position="250"/>
    </location>
</feature>
<keyword evidence="2" id="KW-0813">Transport</keyword>
<keyword evidence="15" id="KW-1185">Reference proteome</keyword>
<evidence type="ECO:0000256" key="2">
    <source>
        <dbReference type="ARBA" id="ARBA00022448"/>
    </source>
</evidence>
<keyword evidence="6" id="KW-0851">Voltage-gated channel</keyword>
<keyword evidence="4 12" id="KW-0812">Transmembrane</keyword>
<dbReference type="GO" id="GO:0001508">
    <property type="term" value="P:action potential"/>
    <property type="evidence" value="ECO:0007669"/>
    <property type="project" value="TreeGrafter"/>
</dbReference>
<dbReference type="InterPro" id="IPR028325">
    <property type="entry name" value="VG_K_chnl"/>
</dbReference>
<feature type="transmembrane region" description="Helical" evidence="12">
    <location>
        <begin position="160"/>
        <end position="181"/>
    </location>
</feature>
<accession>A0AAW9SB76</accession>
<gene>
    <name evidence="14" type="ORF">AAG747_11720</name>
</gene>
<feature type="transmembrane region" description="Helical" evidence="12">
    <location>
        <begin position="219"/>
        <end position="241"/>
    </location>
</feature>
<evidence type="ECO:0000256" key="8">
    <source>
        <dbReference type="ARBA" id="ARBA00022989"/>
    </source>
</evidence>
<reference evidence="14 15" key="1">
    <citation type="submission" date="2024-04" db="EMBL/GenBank/DDBJ databases">
        <title>Novel genus in family Flammeovirgaceae.</title>
        <authorList>
            <person name="Nguyen T.H."/>
            <person name="Vuong T.Q."/>
            <person name="Le H."/>
            <person name="Kim S.-G."/>
        </authorList>
    </citation>
    <scope>NUCLEOTIDE SEQUENCE [LARGE SCALE GENOMIC DNA]</scope>
    <source>
        <strain evidence="14 15">JCM 23209</strain>
    </source>
</reference>
<feature type="transmembrane region" description="Helical" evidence="12">
    <location>
        <begin position="38"/>
        <end position="58"/>
    </location>
</feature>
<dbReference type="EMBL" id="JBDKWZ010000006">
    <property type="protein sequence ID" value="MEN7548583.1"/>
    <property type="molecule type" value="Genomic_DNA"/>
</dbReference>
<dbReference type="PANTHER" id="PTHR11537">
    <property type="entry name" value="VOLTAGE-GATED POTASSIUM CHANNEL"/>
    <property type="match status" value="1"/>
</dbReference>
<dbReference type="GO" id="GO:0008076">
    <property type="term" value="C:voltage-gated potassium channel complex"/>
    <property type="evidence" value="ECO:0007669"/>
    <property type="project" value="InterPro"/>
</dbReference>
<evidence type="ECO:0000256" key="10">
    <source>
        <dbReference type="ARBA" id="ARBA00023136"/>
    </source>
</evidence>